<dbReference type="EC" id="2.1.1.22" evidence="2"/>
<dbReference type="InterPro" id="IPR029063">
    <property type="entry name" value="SAM-dependent_MTases_sf"/>
</dbReference>
<keyword evidence="3" id="KW-0489">Methyltransferase</keyword>
<evidence type="ECO:0000256" key="3">
    <source>
        <dbReference type="ARBA" id="ARBA00022603"/>
    </source>
</evidence>
<feature type="compositionally biased region" description="Basic and acidic residues" evidence="6">
    <location>
        <begin position="355"/>
        <end position="371"/>
    </location>
</feature>
<dbReference type="InterPro" id="IPR012901">
    <property type="entry name" value="CARME"/>
</dbReference>
<protein>
    <recommendedName>
        <fullName evidence="2">carnosine N-methyltransferase</fullName>
        <ecNumber evidence="2">2.1.1.22</ecNumber>
    </recommendedName>
</protein>
<dbReference type="PANTHER" id="PTHR12303:SF6">
    <property type="entry name" value="CARNOSINE N-METHYLTRANSFERASE"/>
    <property type="match status" value="1"/>
</dbReference>
<dbReference type="OrthoDB" id="978at2759"/>
<dbReference type="SUPFAM" id="SSF53335">
    <property type="entry name" value="S-adenosyl-L-methionine-dependent methyltransferases"/>
    <property type="match status" value="1"/>
</dbReference>
<evidence type="ECO:0000256" key="4">
    <source>
        <dbReference type="ARBA" id="ARBA00022679"/>
    </source>
</evidence>
<dbReference type="Pfam" id="PF07942">
    <property type="entry name" value="CARME"/>
    <property type="match status" value="1"/>
</dbReference>
<keyword evidence="4" id="KW-0808">Transferase</keyword>
<dbReference type="STRING" id="97972.A0A2V1DPY4"/>
<sequence>MANNEWEGDFDPMADPEEQKHLLSVLDSFRSYRRLAHFNATHTRRQAFYSLPSAHWTLLSQPPFSILDSLIKLDDLIDSNAELAEAIFVTGFQAFIAPGLDSEWVSKLVPLHKERDEFYVYSTIMDHLNVTSTQNDLEKARSCVNQFYREWSADGAVERERCFSPIISRLESEFTKRKSASPSQQKSDIKVLVPGAGLGRLVFDICRAGFAVEGNEISYHELMASSLVLNHVEKPGQFTIAPFALNSSNHLSRADQFRTYAIPDIHPGTELSKSEDETPPYERMSMASGDFCVLYTQPGASATFDVVATVFFIDTAPNLIRYIEAVHNCLKPGGLWINLGPLLWHHASRPPPSEKNQDDDTKMKDENENAHAHSRAHIDTGIADPGSVELTDDEVVALVKHFGFDMEIHEPGSVETGYITNTRSMLQSTYRASFWMARKV</sequence>
<evidence type="ECO:0000256" key="5">
    <source>
        <dbReference type="ARBA" id="ARBA00022691"/>
    </source>
</evidence>
<evidence type="ECO:0000313" key="7">
    <source>
        <dbReference type="EMBL" id="PVI00161.1"/>
    </source>
</evidence>
<keyword evidence="8" id="KW-1185">Reference proteome</keyword>
<dbReference type="PANTHER" id="PTHR12303">
    <property type="entry name" value="CARNOSINE N-METHYLTRANSFERASE"/>
    <property type="match status" value="1"/>
</dbReference>
<name>A0A2V1DPY4_9PLEO</name>
<dbReference type="EMBL" id="KZ805378">
    <property type="protein sequence ID" value="PVI00161.1"/>
    <property type="molecule type" value="Genomic_DNA"/>
</dbReference>
<reference evidence="7 8" key="1">
    <citation type="journal article" date="2018" name="Sci. Rep.">
        <title>Comparative genomics provides insights into the lifestyle and reveals functional heterogeneity of dark septate endophytic fungi.</title>
        <authorList>
            <person name="Knapp D.G."/>
            <person name="Nemeth J.B."/>
            <person name="Barry K."/>
            <person name="Hainaut M."/>
            <person name="Henrissat B."/>
            <person name="Johnson J."/>
            <person name="Kuo A."/>
            <person name="Lim J.H.P."/>
            <person name="Lipzen A."/>
            <person name="Nolan M."/>
            <person name="Ohm R.A."/>
            <person name="Tamas L."/>
            <person name="Grigoriev I.V."/>
            <person name="Spatafora J.W."/>
            <person name="Nagy L.G."/>
            <person name="Kovacs G.M."/>
        </authorList>
    </citation>
    <scope>NUCLEOTIDE SEQUENCE [LARGE SCALE GENOMIC DNA]</scope>
    <source>
        <strain evidence="7 8">DSE2036</strain>
    </source>
</reference>
<feature type="region of interest" description="Disordered" evidence="6">
    <location>
        <begin position="348"/>
        <end position="384"/>
    </location>
</feature>
<dbReference type="SMART" id="SM01296">
    <property type="entry name" value="N2227"/>
    <property type="match status" value="1"/>
</dbReference>
<dbReference type="Proteomes" id="UP000244855">
    <property type="component" value="Unassembled WGS sequence"/>
</dbReference>
<organism evidence="7 8">
    <name type="scientific">Periconia macrospinosa</name>
    <dbReference type="NCBI Taxonomy" id="97972"/>
    <lineage>
        <taxon>Eukaryota</taxon>
        <taxon>Fungi</taxon>
        <taxon>Dikarya</taxon>
        <taxon>Ascomycota</taxon>
        <taxon>Pezizomycotina</taxon>
        <taxon>Dothideomycetes</taxon>
        <taxon>Pleosporomycetidae</taxon>
        <taxon>Pleosporales</taxon>
        <taxon>Massarineae</taxon>
        <taxon>Periconiaceae</taxon>
        <taxon>Periconia</taxon>
    </lineage>
</organism>
<evidence type="ECO:0000256" key="6">
    <source>
        <dbReference type="SAM" id="MobiDB-lite"/>
    </source>
</evidence>
<evidence type="ECO:0000313" key="8">
    <source>
        <dbReference type="Proteomes" id="UP000244855"/>
    </source>
</evidence>
<accession>A0A2V1DPY4</accession>
<proteinExistence type="inferred from homology"/>
<keyword evidence="5" id="KW-0949">S-adenosyl-L-methionine</keyword>
<dbReference type="GO" id="GO:0032259">
    <property type="term" value="P:methylation"/>
    <property type="evidence" value="ECO:0007669"/>
    <property type="project" value="UniProtKB-KW"/>
</dbReference>
<evidence type="ECO:0000256" key="1">
    <source>
        <dbReference type="ARBA" id="ARBA00010086"/>
    </source>
</evidence>
<evidence type="ECO:0000256" key="2">
    <source>
        <dbReference type="ARBA" id="ARBA00012003"/>
    </source>
</evidence>
<dbReference type="Gene3D" id="3.40.50.150">
    <property type="entry name" value="Vaccinia Virus protein VP39"/>
    <property type="match status" value="1"/>
</dbReference>
<gene>
    <name evidence="7" type="ORF">DM02DRAFT_614586</name>
</gene>
<comment type="similarity">
    <text evidence="1">Belongs to the carnosine N-methyltransferase family.</text>
</comment>
<dbReference type="GO" id="GO:0030735">
    <property type="term" value="F:carnosine N-methyltransferase activity"/>
    <property type="evidence" value="ECO:0007669"/>
    <property type="project" value="UniProtKB-EC"/>
</dbReference>
<dbReference type="AlphaFoldDB" id="A0A2V1DPY4"/>